<accession>A0A8H6H9B9</accession>
<evidence type="ECO:0000313" key="2">
    <source>
        <dbReference type="EMBL" id="KAF6741698.1"/>
    </source>
</evidence>
<feature type="compositionally biased region" description="Pro residues" evidence="1">
    <location>
        <begin position="206"/>
        <end position="216"/>
    </location>
</feature>
<feature type="compositionally biased region" description="Low complexity" evidence="1">
    <location>
        <begin position="80"/>
        <end position="111"/>
    </location>
</feature>
<organism evidence="2 3">
    <name type="scientific">Ephemerocybe angulata</name>
    <dbReference type="NCBI Taxonomy" id="980116"/>
    <lineage>
        <taxon>Eukaryota</taxon>
        <taxon>Fungi</taxon>
        <taxon>Dikarya</taxon>
        <taxon>Basidiomycota</taxon>
        <taxon>Agaricomycotina</taxon>
        <taxon>Agaricomycetes</taxon>
        <taxon>Agaricomycetidae</taxon>
        <taxon>Agaricales</taxon>
        <taxon>Agaricineae</taxon>
        <taxon>Psathyrellaceae</taxon>
        <taxon>Ephemerocybe</taxon>
    </lineage>
</organism>
<dbReference type="Proteomes" id="UP000521943">
    <property type="component" value="Unassembled WGS sequence"/>
</dbReference>
<gene>
    <name evidence="2" type="ORF">DFP72DRAFT_1083258</name>
</gene>
<feature type="region of interest" description="Disordered" evidence="1">
    <location>
        <begin position="191"/>
        <end position="249"/>
    </location>
</feature>
<keyword evidence="3" id="KW-1185">Reference proteome</keyword>
<feature type="compositionally biased region" description="Basic and acidic residues" evidence="1">
    <location>
        <begin position="321"/>
        <end position="338"/>
    </location>
</feature>
<feature type="compositionally biased region" description="Low complexity" evidence="1">
    <location>
        <begin position="278"/>
        <end position="299"/>
    </location>
</feature>
<reference evidence="2 3" key="1">
    <citation type="submission" date="2020-07" db="EMBL/GenBank/DDBJ databases">
        <title>Comparative genomics of pyrophilous fungi reveals a link between fire events and developmental genes.</title>
        <authorList>
            <consortium name="DOE Joint Genome Institute"/>
            <person name="Steindorff A.S."/>
            <person name="Carver A."/>
            <person name="Calhoun S."/>
            <person name="Stillman K."/>
            <person name="Liu H."/>
            <person name="Lipzen A."/>
            <person name="Pangilinan J."/>
            <person name="Labutti K."/>
            <person name="Bruns T.D."/>
            <person name="Grigoriev I.V."/>
        </authorList>
    </citation>
    <scope>NUCLEOTIDE SEQUENCE [LARGE SCALE GENOMIC DNA]</scope>
    <source>
        <strain evidence="2 3">CBS 144469</strain>
    </source>
</reference>
<feature type="region of interest" description="Disordered" evidence="1">
    <location>
        <begin position="976"/>
        <end position="1033"/>
    </location>
</feature>
<feature type="compositionally biased region" description="Acidic residues" evidence="1">
    <location>
        <begin position="727"/>
        <end position="737"/>
    </location>
</feature>
<sequence>MPGGRPKLYHSLEAKKAANRAKSSKYYDINKTEINEAKRISRTRRSVFPTVGRAERILSRKQKPQEPPLKGSSNVDRGRATGTTASSSCTPPSPGTTSAPASKAPATALPPSAAPPRSKMAVLADRIPMMWEQFGEVVSNRPLKEYLTNICERFAQLQEEDLESTRTLFEDEQEKLYQVRELILSEVSASGAQVAQDTGDSQVAPQAPPEATPPQTSPLFTPRRRSFGTIAADDSTAQSTPVVSGGGRPRNLSLIPFGIGIPQPRQVPAEDAAQQAPLSSASSRSTLNRTTTSSSTLALITKANLATKRLKALTRPLGEPSEMRDNPEAQEANEKEQGDGDEPMDEDGEGDGRKSDEAMDEDREGEGSEGDEAMAEGDDEDERNAGQADTGDEGEGEGNMESDDEEFDPDPQPPRPSATPATAITPHFGLIPQGRVNCKMGFMPLIEVPEGFERDFPFAWVNDVTLYWNNFYRRWLRLPRGWMPLWHEDTRFPTDSEEHITIHVPANRGSQALSSPLLLLPPRADIVAALKKTGSSDAAISSTLRKAGYRSLSPPPSRRSTRSSRRLPARYKDYEADPKSGIPSARASEGEVNESDATDTRDNDYESSGRSSSTTDSGAEDIEGSVRRVGEEAESPGQSHTSRQRGQRRRSQSGAVDPATTPRQGGSRHTVTISKGKSKRKGKGKGKGKKKARARARDGDLEARMRTGRTMGPRPDKGKGRAPRSEGEDDDEDEEDEGPRPDKGKVKGATKRGRRGGRRRGGNPDPTRAKGALFQVAAQARLPLEAMVVSMGERMGRTPRAVLEEAGFRIALARENNPFNIFEQMAVSRAEFVQYAAEQYRELPREDIPDLCELWQMELLRHQEERAAPGPGEGSRGAVREMEQIGRQLEDLCRRLKLTTDVDLVCLLTSQNPVARQMASVYSSSESLRTLVDNQEVYVRDLIERFTTAMQTLDLGMVDPERINLQGLFGGATPAASTNNAASGSSAQPATPSNNEAPPPPYSSQVRPAAGRAGTRPAGGRASGRSSASGVEDLRTLRSSFPKGAFWARKHGESNKDHQRRVVRFMFQVLFAELVDEVTFQTSGSESLLSASSIDPAFDIGRLDLSFVSDLYDAWCEVPDAAIVPPSFDFWAIEYSELDENDPDYMDVPLVMGVGDFGEDVPLVRVRDCGSVVRHVGNRRGAAQDGGEAVPPLERARTRVAVADEFVDQVQSGLNPTPLPGVANATRSIGAIRAAHRRPPTAEAARAPVPEFVQGSSGRSAAAPNAAESLGIALAELNRPPPSRPATAASGAPVGSVEHARLQRSNGLGELLLEDRRDRCHRMLLLLRVLMAKAVGGRCRGLAIAVPILVGRIRLCAPVALALVPMDALDALVALARGLAPMLARVALSLVPVVVDPARASRSHHSPAAVLAPSPPTAIQMIRLVIVTLGPVTITDWTCRLRSLQHQLQASVPNY</sequence>
<proteinExistence type="predicted"/>
<feature type="compositionally biased region" description="Low complexity" evidence="1">
    <location>
        <begin position="1007"/>
        <end position="1030"/>
    </location>
</feature>
<dbReference type="OrthoDB" id="2692910at2759"/>
<feature type="region of interest" description="Disordered" evidence="1">
    <location>
        <begin position="1277"/>
        <end position="1296"/>
    </location>
</feature>
<feature type="compositionally biased region" description="Acidic residues" evidence="1">
    <location>
        <begin position="390"/>
        <end position="409"/>
    </location>
</feature>
<feature type="compositionally biased region" description="Basic and acidic residues" evidence="1">
    <location>
        <begin position="695"/>
        <end position="705"/>
    </location>
</feature>
<feature type="compositionally biased region" description="Polar residues" evidence="1">
    <location>
        <begin position="191"/>
        <end position="203"/>
    </location>
</feature>
<feature type="region of interest" description="Disordered" evidence="1">
    <location>
        <begin position="37"/>
        <end position="117"/>
    </location>
</feature>
<feature type="compositionally biased region" description="Basic residues" evidence="1">
    <location>
        <begin position="676"/>
        <end position="694"/>
    </location>
</feature>
<comment type="caution">
    <text evidence="2">The sequence shown here is derived from an EMBL/GenBank/DDBJ whole genome shotgun (WGS) entry which is preliminary data.</text>
</comment>
<protein>
    <submittedName>
        <fullName evidence="2">Uncharacterized protein</fullName>
    </submittedName>
</protein>
<feature type="compositionally biased region" description="Basic residues" evidence="1">
    <location>
        <begin position="746"/>
        <end position="761"/>
    </location>
</feature>
<feature type="compositionally biased region" description="Polar residues" evidence="1">
    <location>
        <begin position="661"/>
        <end position="673"/>
    </location>
</feature>
<evidence type="ECO:0000313" key="3">
    <source>
        <dbReference type="Proteomes" id="UP000521943"/>
    </source>
</evidence>
<evidence type="ECO:0000256" key="1">
    <source>
        <dbReference type="SAM" id="MobiDB-lite"/>
    </source>
</evidence>
<feature type="compositionally biased region" description="Basic and acidic residues" evidence="1">
    <location>
        <begin position="714"/>
        <end position="726"/>
    </location>
</feature>
<feature type="compositionally biased region" description="Acidic residues" evidence="1">
    <location>
        <begin position="358"/>
        <end position="382"/>
    </location>
</feature>
<feature type="region of interest" description="Disordered" evidence="1">
    <location>
        <begin position="267"/>
        <end position="428"/>
    </location>
</feature>
<feature type="compositionally biased region" description="Low complexity" evidence="1">
    <location>
        <begin position="608"/>
        <end position="617"/>
    </location>
</feature>
<name>A0A8H6H9B9_9AGAR</name>
<feature type="region of interest" description="Disordered" evidence="1">
    <location>
        <begin position="546"/>
        <end position="769"/>
    </location>
</feature>
<feature type="compositionally biased region" description="Acidic residues" evidence="1">
    <location>
        <begin position="339"/>
        <end position="349"/>
    </location>
</feature>
<feature type="compositionally biased region" description="Low complexity" evidence="1">
    <location>
        <begin position="976"/>
        <end position="987"/>
    </location>
</feature>
<feature type="compositionally biased region" description="Basic residues" evidence="1">
    <location>
        <begin position="642"/>
        <end position="651"/>
    </location>
</feature>
<feature type="compositionally biased region" description="Basic residues" evidence="1">
    <location>
        <begin position="559"/>
        <end position="569"/>
    </location>
</feature>
<dbReference type="EMBL" id="JACGCI010000222">
    <property type="protein sequence ID" value="KAF6741698.1"/>
    <property type="molecule type" value="Genomic_DNA"/>
</dbReference>